<accession>A0ABW2X004</accession>
<dbReference type="InterPro" id="IPR004378">
    <property type="entry name" value="F420H2_quin_Rdtase"/>
</dbReference>
<feature type="region of interest" description="Disordered" evidence="1">
    <location>
        <begin position="1"/>
        <end position="21"/>
    </location>
</feature>
<dbReference type="NCBIfam" id="TIGR00026">
    <property type="entry name" value="hi_GC_TIGR00026"/>
    <property type="match status" value="1"/>
</dbReference>
<name>A0ABW2X004_9ACTN</name>
<dbReference type="Proteomes" id="UP001596915">
    <property type="component" value="Unassembled WGS sequence"/>
</dbReference>
<proteinExistence type="predicted"/>
<keyword evidence="3" id="KW-1185">Reference proteome</keyword>
<comment type="caution">
    <text evidence="2">The sequence shown here is derived from an EMBL/GenBank/DDBJ whole genome shotgun (WGS) entry which is preliminary data.</text>
</comment>
<dbReference type="Pfam" id="PF04075">
    <property type="entry name" value="F420H2_quin_red"/>
    <property type="match status" value="1"/>
</dbReference>
<sequence>MTPQLPDPAEPHRPPPTTGWRRTAARLPSHLFRMGLGPLFRGRLLLLVHTGRVSGLARRTTVEVVESTATDGRHCWTVASGFGPGADWYRNLVRTPQATVQVGRRFHVVTAQFVAAEEGGELMARYAARHPALAHRLCSYLGYDVDGSTDGYRRAGESIPFVRLIAGSPRAGSPPASRPR</sequence>
<evidence type="ECO:0000313" key="3">
    <source>
        <dbReference type="Proteomes" id="UP001596915"/>
    </source>
</evidence>
<dbReference type="InterPro" id="IPR012349">
    <property type="entry name" value="Split_barrel_FMN-bd"/>
</dbReference>
<gene>
    <name evidence="2" type="ORF">ACFQ2K_30045</name>
</gene>
<reference evidence="3" key="1">
    <citation type="journal article" date="2019" name="Int. J. Syst. Evol. Microbiol.">
        <title>The Global Catalogue of Microorganisms (GCM) 10K type strain sequencing project: providing services to taxonomists for standard genome sequencing and annotation.</title>
        <authorList>
            <consortium name="The Broad Institute Genomics Platform"/>
            <consortium name="The Broad Institute Genome Sequencing Center for Infectious Disease"/>
            <person name="Wu L."/>
            <person name="Ma J."/>
        </authorList>
    </citation>
    <scope>NUCLEOTIDE SEQUENCE [LARGE SCALE GENOMIC DNA]</scope>
    <source>
        <strain evidence="3">JCM 12607</strain>
    </source>
</reference>
<evidence type="ECO:0000256" key="1">
    <source>
        <dbReference type="SAM" id="MobiDB-lite"/>
    </source>
</evidence>
<protein>
    <submittedName>
        <fullName evidence="2">Nitroreductase family deazaflavin-dependent oxidoreductase</fullName>
    </submittedName>
</protein>
<organism evidence="2 3">
    <name type="scientific">Streptomyces sanglieri</name>
    <dbReference type="NCBI Taxonomy" id="193460"/>
    <lineage>
        <taxon>Bacteria</taxon>
        <taxon>Bacillati</taxon>
        <taxon>Actinomycetota</taxon>
        <taxon>Actinomycetes</taxon>
        <taxon>Kitasatosporales</taxon>
        <taxon>Streptomycetaceae</taxon>
        <taxon>Streptomyces</taxon>
    </lineage>
</organism>
<dbReference type="EMBL" id="JBHTGL010000008">
    <property type="protein sequence ID" value="MFD0626323.1"/>
    <property type="molecule type" value="Genomic_DNA"/>
</dbReference>
<dbReference type="Gene3D" id="2.30.110.10">
    <property type="entry name" value="Electron Transport, Fmn-binding Protein, Chain A"/>
    <property type="match status" value="1"/>
</dbReference>
<evidence type="ECO:0000313" key="2">
    <source>
        <dbReference type="EMBL" id="MFD0626323.1"/>
    </source>
</evidence>